<dbReference type="Pfam" id="PF10307">
    <property type="entry name" value="HAD_SAK_1"/>
    <property type="match status" value="1"/>
</dbReference>
<comment type="caution">
    <text evidence="3">The sequence shown here is derived from an EMBL/GenBank/DDBJ whole genome shotgun (WGS) entry which is preliminary data.</text>
</comment>
<feature type="compositionally biased region" description="Basic residues" evidence="1">
    <location>
        <begin position="507"/>
        <end position="516"/>
    </location>
</feature>
<dbReference type="Proteomes" id="UP000253551">
    <property type="component" value="Unassembled WGS sequence"/>
</dbReference>
<evidence type="ECO:0000259" key="2">
    <source>
        <dbReference type="Pfam" id="PF10307"/>
    </source>
</evidence>
<evidence type="ECO:0000256" key="1">
    <source>
        <dbReference type="SAM" id="MobiDB-lite"/>
    </source>
</evidence>
<feature type="region of interest" description="Disordered" evidence="1">
    <location>
        <begin position="477"/>
        <end position="516"/>
    </location>
</feature>
<feature type="non-terminal residue" evidence="3">
    <location>
        <position position="516"/>
    </location>
</feature>
<sequence length="516" mass="60010">MNAAQKKALQFQFDNSRYAKNPPKIPPKKIAVFTFDNVLFLSPQLSPNLWLDRTIPHIKADNKIGPGWLNDIRSLRVGPLEEMKKTAWEGFWNEDVVQLVRESIKDPNTLTALCAFRPHYPFHDLINTMLESKGLHFDVVGLIPDPVERPNRRWSVQSRAKLKVTYKNEPDIFPTMGEFNNMFLMNLLSNLKNIDSIEMILRKKNTNKKTVNLIKKLTMMTELKFDIKHINKICPKYNPSWELNTVKDIVESHNAVLDAMYHGSDSQGWDTVPNNNLRRADEKFVDIAMHDICTSIKILPEFVQKLKLRFEPIFQQMMKANEEKMVKGSDEKKLHKNFGEQPVFFGDMARLSKKLLMRPCCGVLGNESTMYVDAVSTDSSYPSLVVRLHGEQKEHYHILPLWFRPSQEETALRKNRTWLHLTEEPKLELKGLIVYEKRIKLTDVAVPSAYLPKVRKKVKLQPKNIKLPMDKEIEHLMHKEDNAKNNTENKEKPSTNKPCSQNERGSQKRFRLKSKD</sequence>
<name>A0A367KZ04_RHIST</name>
<dbReference type="InterPro" id="IPR018812">
    <property type="entry name" value="SAK_HAD"/>
</dbReference>
<feature type="compositionally biased region" description="Polar residues" evidence="1">
    <location>
        <begin position="495"/>
        <end position="504"/>
    </location>
</feature>
<organism evidence="3 4">
    <name type="scientific">Rhizopus stolonifer</name>
    <name type="common">Rhizopus nigricans</name>
    <dbReference type="NCBI Taxonomy" id="4846"/>
    <lineage>
        <taxon>Eukaryota</taxon>
        <taxon>Fungi</taxon>
        <taxon>Fungi incertae sedis</taxon>
        <taxon>Mucoromycota</taxon>
        <taxon>Mucoromycotina</taxon>
        <taxon>Mucoromycetes</taxon>
        <taxon>Mucorales</taxon>
        <taxon>Mucorineae</taxon>
        <taxon>Rhizopodaceae</taxon>
        <taxon>Rhizopus</taxon>
    </lineage>
</organism>
<gene>
    <name evidence="3" type="ORF">CU098_014007</name>
</gene>
<accession>A0A367KZ04</accession>
<keyword evidence="4" id="KW-1185">Reference proteome</keyword>
<dbReference type="EMBL" id="PJQM01000017">
    <property type="protein sequence ID" value="RCI07202.1"/>
    <property type="molecule type" value="Genomic_DNA"/>
</dbReference>
<reference evidence="3 4" key="1">
    <citation type="journal article" date="2018" name="G3 (Bethesda)">
        <title>Phylogenetic and Phylogenomic Definition of Rhizopus Species.</title>
        <authorList>
            <person name="Gryganskyi A.P."/>
            <person name="Golan J."/>
            <person name="Dolatabadi S."/>
            <person name="Mondo S."/>
            <person name="Robb S."/>
            <person name="Idnurm A."/>
            <person name="Muszewska A."/>
            <person name="Steczkiewicz K."/>
            <person name="Masonjones S."/>
            <person name="Liao H.L."/>
            <person name="Gajdeczka M.T."/>
            <person name="Anike F."/>
            <person name="Vuek A."/>
            <person name="Anishchenko I.M."/>
            <person name="Voigt K."/>
            <person name="de Hoog G.S."/>
            <person name="Smith M.E."/>
            <person name="Heitman J."/>
            <person name="Vilgalys R."/>
            <person name="Stajich J.E."/>
        </authorList>
    </citation>
    <scope>NUCLEOTIDE SEQUENCE [LARGE SCALE GENOMIC DNA]</scope>
    <source>
        <strain evidence="3 4">LSU 92-RS-03</strain>
    </source>
</reference>
<evidence type="ECO:0000313" key="3">
    <source>
        <dbReference type="EMBL" id="RCI07202.1"/>
    </source>
</evidence>
<evidence type="ECO:0000313" key="4">
    <source>
        <dbReference type="Proteomes" id="UP000253551"/>
    </source>
</evidence>
<dbReference type="AlphaFoldDB" id="A0A367KZ04"/>
<feature type="compositionally biased region" description="Basic and acidic residues" evidence="1">
    <location>
        <begin position="477"/>
        <end position="494"/>
    </location>
</feature>
<feature type="domain" description="Swiss Army Knife RNA repair protein HAD" evidence="2">
    <location>
        <begin position="42"/>
        <end position="255"/>
    </location>
</feature>
<proteinExistence type="predicted"/>
<protein>
    <recommendedName>
        <fullName evidence="2">Swiss Army Knife RNA repair protein HAD domain-containing protein</fullName>
    </recommendedName>
</protein>
<dbReference type="OrthoDB" id="5596992at2759"/>